<reference evidence="3" key="1">
    <citation type="submission" date="2018-06" db="EMBL/GenBank/DDBJ databases">
        <authorList>
            <person name="Khan S.A."/>
        </authorList>
    </citation>
    <scope>NUCLEOTIDE SEQUENCE [LARGE SCALE GENOMIC DNA]</scope>
    <source>
        <strain evidence="3">DB-1506</strain>
    </source>
</reference>
<protein>
    <submittedName>
        <fullName evidence="2">Iron transporter</fullName>
    </submittedName>
</protein>
<accession>A0A327MBZ6</accession>
<dbReference type="Pfam" id="PF12365">
    <property type="entry name" value="DUF3649"/>
    <property type="match status" value="1"/>
</dbReference>
<dbReference type="Proteomes" id="UP000249065">
    <property type="component" value="Unassembled WGS sequence"/>
</dbReference>
<dbReference type="AlphaFoldDB" id="A0A327MBZ6"/>
<dbReference type="EMBL" id="QLIX01000004">
    <property type="protein sequence ID" value="RAI59704.1"/>
    <property type="molecule type" value="Genomic_DNA"/>
</dbReference>
<dbReference type="RefSeq" id="WP_111469394.1">
    <property type="nucleotide sequence ID" value="NZ_QLIX01000004.1"/>
</dbReference>
<keyword evidence="1" id="KW-0812">Transmembrane</keyword>
<sequence>MRSWHWPGVLSRSLAAVLGGYAVAALAATALALWLPTSRAEAVLTGTMLSFALYAGAVLWVFAAASALRAWVGLLLPAALLGALVWLGGGAG</sequence>
<name>A0A327MBZ6_9PROT</name>
<dbReference type="OrthoDB" id="1684279at2"/>
<keyword evidence="1" id="KW-0472">Membrane</keyword>
<evidence type="ECO:0000313" key="2">
    <source>
        <dbReference type="EMBL" id="RAI59704.1"/>
    </source>
</evidence>
<dbReference type="InterPro" id="IPR022109">
    <property type="entry name" value="DUF3649"/>
</dbReference>
<organism evidence="2 3">
    <name type="scientific">Roseicella frigidaeris</name>
    <dbReference type="NCBI Taxonomy" id="2230885"/>
    <lineage>
        <taxon>Bacteria</taxon>
        <taxon>Pseudomonadati</taxon>
        <taxon>Pseudomonadota</taxon>
        <taxon>Alphaproteobacteria</taxon>
        <taxon>Acetobacterales</taxon>
        <taxon>Roseomonadaceae</taxon>
        <taxon>Roseicella</taxon>
    </lineage>
</organism>
<keyword evidence="1" id="KW-1133">Transmembrane helix</keyword>
<feature type="transmembrane region" description="Helical" evidence="1">
    <location>
        <begin position="70"/>
        <end position="89"/>
    </location>
</feature>
<feature type="transmembrane region" description="Helical" evidence="1">
    <location>
        <begin position="42"/>
        <end position="63"/>
    </location>
</feature>
<evidence type="ECO:0000256" key="1">
    <source>
        <dbReference type="SAM" id="Phobius"/>
    </source>
</evidence>
<proteinExistence type="predicted"/>
<comment type="caution">
    <text evidence="2">The sequence shown here is derived from an EMBL/GenBank/DDBJ whole genome shotgun (WGS) entry which is preliminary data.</text>
</comment>
<evidence type="ECO:0000313" key="3">
    <source>
        <dbReference type="Proteomes" id="UP000249065"/>
    </source>
</evidence>
<gene>
    <name evidence="2" type="ORF">DOO78_08230</name>
</gene>
<keyword evidence="3" id="KW-1185">Reference proteome</keyword>